<feature type="chain" id="PRO_5016723583" evidence="1">
    <location>
        <begin position="17"/>
        <end position="67"/>
    </location>
</feature>
<keyword evidence="3" id="KW-1185">Reference proteome</keyword>
<reference evidence="2 3" key="2">
    <citation type="journal article" date="2012" name="Eukaryot. Cell">
        <title>Genome update of Botrytis cinerea strains B05.10 and T4.</title>
        <authorList>
            <person name="Staats M."/>
            <person name="van Kan J.A."/>
        </authorList>
    </citation>
    <scope>NUCLEOTIDE SEQUENCE [LARGE SCALE GENOMIC DNA]</scope>
    <source>
        <strain evidence="2 3">B05.10</strain>
    </source>
</reference>
<dbReference type="EMBL" id="CP009820">
    <property type="protein sequence ID" value="ATZ58353.1"/>
    <property type="molecule type" value="Genomic_DNA"/>
</dbReference>
<dbReference type="GeneID" id="36394996"/>
<sequence length="67" mass="7490">MYPSLSLLLLATRVFASPAFRKRVVASLDQTAFEEAQQRDNTAARAFTLHQGSVSSWMNFPVISEQT</sequence>
<gene>
    <name evidence="2" type="ORF">BCIN_16g01630</name>
</gene>
<reference evidence="2 3" key="3">
    <citation type="journal article" date="2017" name="Mol. Plant Pathol.">
        <title>A gapless genome sequence of the fungus Botrytis cinerea.</title>
        <authorList>
            <person name="Van Kan J.A."/>
            <person name="Stassen J.H."/>
            <person name="Mosbach A."/>
            <person name="Van Der Lee T.A."/>
            <person name="Faino L."/>
            <person name="Farmer A.D."/>
            <person name="Papasotiriou D.G."/>
            <person name="Zhou S."/>
            <person name="Seidl M.F."/>
            <person name="Cottam E."/>
            <person name="Edel D."/>
            <person name="Hahn M."/>
            <person name="Schwartz D.C."/>
            <person name="Dietrich R.A."/>
            <person name="Widdison S."/>
            <person name="Scalliet G."/>
        </authorList>
    </citation>
    <scope>NUCLEOTIDE SEQUENCE [LARGE SCALE GENOMIC DNA]</scope>
    <source>
        <strain evidence="2 3">B05.10</strain>
    </source>
</reference>
<organism evidence="2 3">
    <name type="scientific">Botryotinia fuckeliana (strain B05.10)</name>
    <name type="common">Noble rot fungus</name>
    <name type="synonym">Botrytis cinerea</name>
    <dbReference type="NCBI Taxonomy" id="332648"/>
    <lineage>
        <taxon>Eukaryota</taxon>
        <taxon>Fungi</taxon>
        <taxon>Dikarya</taxon>
        <taxon>Ascomycota</taxon>
        <taxon>Pezizomycotina</taxon>
        <taxon>Leotiomycetes</taxon>
        <taxon>Helotiales</taxon>
        <taxon>Sclerotiniaceae</taxon>
        <taxon>Botrytis</taxon>
    </lineage>
</organism>
<accession>A0A384K6A1</accession>
<proteinExistence type="predicted"/>
<evidence type="ECO:0000256" key="1">
    <source>
        <dbReference type="SAM" id="SignalP"/>
    </source>
</evidence>
<feature type="signal peptide" evidence="1">
    <location>
        <begin position="1"/>
        <end position="16"/>
    </location>
</feature>
<dbReference type="AlphaFoldDB" id="A0A384K6A1"/>
<evidence type="ECO:0000313" key="3">
    <source>
        <dbReference type="Proteomes" id="UP000001798"/>
    </source>
</evidence>
<evidence type="ECO:0000313" key="2">
    <source>
        <dbReference type="EMBL" id="ATZ58353.1"/>
    </source>
</evidence>
<dbReference type="Proteomes" id="UP000001798">
    <property type="component" value="Chromosome 16"/>
</dbReference>
<dbReference type="VEuPathDB" id="FungiDB:Bcin16g01630"/>
<name>A0A384K6A1_BOTFB</name>
<dbReference type="OrthoDB" id="5383818at2759"/>
<reference evidence="2 3" key="1">
    <citation type="journal article" date="2011" name="PLoS Genet.">
        <title>Genomic analysis of the necrotrophic fungal pathogens Sclerotinia sclerotiorum and Botrytis cinerea.</title>
        <authorList>
            <person name="Amselem J."/>
            <person name="Cuomo C.A."/>
            <person name="van Kan J.A."/>
            <person name="Viaud M."/>
            <person name="Benito E.P."/>
            <person name="Couloux A."/>
            <person name="Coutinho P.M."/>
            <person name="de Vries R.P."/>
            <person name="Dyer P.S."/>
            <person name="Fillinger S."/>
            <person name="Fournier E."/>
            <person name="Gout L."/>
            <person name="Hahn M."/>
            <person name="Kohn L."/>
            <person name="Lapalu N."/>
            <person name="Plummer K.M."/>
            <person name="Pradier J.M."/>
            <person name="Quevillon E."/>
            <person name="Sharon A."/>
            <person name="Simon A."/>
            <person name="ten Have A."/>
            <person name="Tudzynski B."/>
            <person name="Tudzynski P."/>
            <person name="Wincker P."/>
            <person name="Andrew M."/>
            <person name="Anthouard V."/>
            <person name="Beever R.E."/>
            <person name="Beffa R."/>
            <person name="Benoit I."/>
            <person name="Bouzid O."/>
            <person name="Brault B."/>
            <person name="Chen Z."/>
            <person name="Choquer M."/>
            <person name="Collemare J."/>
            <person name="Cotton P."/>
            <person name="Danchin E.G."/>
            <person name="Da Silva C."/>
            <person name="Gautier A."/>
            <person name="Giraud C."/>
            <person name="Giraud T."/>
            <person name="Gonzalez C."/>
            <person name="Grossetete S."/>
            <person name="Guldener U."/>
            <person name="Henrissat B."/>
            <person name="Howlett B.J."/>
            <person name="Kodira C."/>
            <person name="Kretschmer M."/>
            <person name="Lappartient A."/>
            <person name="Leroch M."/>
            <person name="Levis C."/>
            <person name="Mauceli E."/>
            <person name="Neuveglise C."/>
            <person name="Oeser B."/>
            <person name="Pearson M."/>
            <person name="Poulain J."/>
            <person name="Poussereau N."/>
            <person name="Quesneville H."/>
            <person name="Rascle C."/>
            <person name="Schumacher J."/>
            <person name="Segurens B."/>
            <person name="Sexton A."/>
            <person name="Silva E."/>
            <person name="Sirven C."/>
            <person name="Soanes D.M."/>
            <person name="Talbot N.J."/>
            <person name="Templeton M."/>
            <person name="Yandava C."/>
            <person name="Yarden O."/>
            <person name="Zeng Q."/>
            <person name="Rollins J.A."/>
            <person name="Lebrun M.H."/>
            <person name="Dickman M."/>
        </authorList>
    </citation>
    <scope>NUCLEOTIDE SEQUENCE [LARGE SCALE GENOMIC DNA]</scope>
    <source>
        <strain evidence="2 3">B05.10</strain>
    </source>
</reference>
<keyword evidence="1" id="KW-0732">Signal</keyword>
<dbReference type="RefSeq" id="XP_024553727.1">
    <property type="nucleotide sequence ID" value="XM_024697909.1"/>
</dbReference>
<protein>
    <submittedName>
        <fullName evidence="2">Uncharacterized protein</fullName>
    </submittedName>
</protein>